<dbReference type="GO" id="GO:0009102">
    <property type="term" value="P:biotin biosynthetic process"/>
    <property type="evidence" value="ECO:0007669"/>
    <property type="project" value="TreeGrafter"/>
</dbReference>
<dbReference type="OrthoDB" id="9807157at2"/>
<evidence type="ECO:0000313" key="7">
    <source>
        <dbReference type="Proteomes" id="UP000009061"/>
    </source>
</evidence>
<dbReference type="AlphaFoldDB" id="H6Q5U7"/>
<organism evidence="6 7">
    <name type="scientific">Wigglesworthia glossinidia endosymbiont of Glossina morsitans morsitans</name>
    <name type="common">Yale colony</name>
    <dbReference type="NCBI Taxonomy" id="1142511"/>
    <lineage>
        <taxon>Bacteria</taxon>
        <taxon>Pseudomonadati</taxon>
        <taxon>Pseudomonadota</taxon>
        <taxon>Gammaproteobacteria</taxon>
        <taxon>Enterobacterales</taxon>
        <taxon>Erwiniaceae</taxon>
        <taxon>Wigglesworthia</taxon>
    </lineage>
</organism>
<feature type="transmembrane region" description="Helical" evidence="4">
    <location>
        <begin position="245"/>
        <end position="266"/>
    </location>
</feature>
<evidence type="ECO:0000256" key="2">
    <source>
        <dbReference type="ARBA" id="ARBA00022679"/>
    </source>
</evidence>
<evidence type="ECO:0000259" key="5">
    <source>
        <dbReference type="Pfam" id="PF00155"/>
    </source>
</evidence>
<reference evidence="6 7" key="1">
    <citation type="journal article" date="2012" name="MBio">
        <title>Insight into the transmission biology and species-specific functional capabilities of tsetse (Diptera: glossinidae) obligate symbiont wigglesworthia.</title>
        <authorList>
            <person name="Rio R.V."/>
            <person name="Symula R.E."/>
            <person name="Wang J."/>
            <person name="Lohs C."/>
            <person name="Wu Y.N."/>
            <person name="Snyder A.K."/>
            <person name="Bjornson R.D."/>
            <person name="Oshima K."/>
            <person name="Biehl B.S."/>
            <person name="Perna N.T."/>
            <person name="Hattori M."/>
            <person name="Aksoy S."/>
        </authorList>
    </citation>
    <scope>NUCLEOTIDE SEQUENCE [LARGE SCALE GENOMIC DNA]</scope>
    <source>
        <strain evidence="6">WGM</strain>
    </source>
</reference>
<dbReference type="Gene3D" id="3.90.1150.10">
    <property type="entry name" value="Aspartate Aminotransferase, domain 1"/>
    <property type="match status" value="1"/>
</dbReference>
<evidence type="ECO:0000313" key="6">
    <source>
        <dbReference type="EMBL" id="AFA41143.1"/>
    </source>
</evidence>
<dbReference type="GO" id="GO:0030170">
    <property type="term" value="F:pyridoxal phosphate binding"/>
    <property type="evidence" value="ECO:0007669"/>
    <property type="project" value="InterPro"/>
</dbReference>
<keyword evidence="3" id="KW-0663">Pyridoxal phosphate</keyword>
<keyword evidence="4" id="KW-0812">Transmembrane</keyword>
<keyword evidence="4" id="KW-1133">Transmembrane helix</keyword>
<dbReference type="InterPro" id="IPR015422">
    <property type="entry name" value="PyrdxlP-dep_Trfase_small"/>
</dbReference>
<evidence type="ECO:0000256" key="4">
    <source>
        <dbReference type="SAM" id="Phobius"/>
    </source>
</evidence>
<feature type="transmembrane region" description="Helical" evidence="4">
    <location>
        <begin position="282"/>
        <end position="300"/>
    </location>
</feature>
<dbReference type="PANTHER" id="PTHR13693:SF100">
    <property type="entry name" value="8-AMINO-7-OXONONANOATE SYNTHASE"/>
    <property type="match status" value="1"/>
</dbReference>
<gene>
    <name evidence="6" type="primary">bioF</name>
    <name evidence="6" type="ORF">WIGMOR_0305</name>
</gene>
<dbReference type="PANTHER" id="PTHR13693">
    <property type="entry name" value="CLASS II AMINOTRANSFERASE/8-AMINO-7-OXONONANOATE SYNTHASE"/>
    <property type="match status" value="1"/>
</dbReference>
<dbReference type="Pfam" id="PF00155">
    <property type="entry name" value="Aminotran_1_2"/>
    <property type="match status" value="1"/>
</dbReference>
<name>H6Q5U7_WIGGL</name>
<feature type="domain" description="Aminotransferase class I/classII large" evidence="5">
    <location>
        <begin position="59"/>
        <end position="397"/>
    </location>
</feature>
<dbReference type="InterPro" id="IPR015421">
    <property type="entry name" value="PyrdxlP-dep_Trfase_major"/>
</dbReference>
<dbReference type="Proteomes" id="UP000009061">
    <property type="component" value="Chromosome"/>
</dbReference>
<dbReference type="EMBL" id="CP003315">
    <property type="protein sequence ID" value="AFA41143.1"/>
    <property type="molecule type" value="Genomic_DNA"/>
</dbReference>
<dbReference type="InterPro" id="IPR004839">
    <property type="entry name" value="Aminotransferase_I/II_large"/>
</dbReference>
<dbReference type="SUPFAM" id="SSF53383">
    <property type="entry name" value="PLP-dependent transferases"/>
    <property type="match status" value="1"/>
</dbReference>
<keyword evidence="2" id="KW-0808">Transferase</keyword>
<sequence>MLTKKCRIKCTITQHYKMNNTWNDKINNQLSKNKNCHIYRKRLVIHNGSKRLIYIKNKKYLNFSSNSYLGLSSNSEIIKSWKDFVDLEGLGSGGSANIIGYHPLHRKLEKWLSDWLNFPRALLFSSGFTANQAIIYVLSKLFKYIFVDRLSHASVIETSINKNILFKRFRHNDMHHLSQLLEKKEFSNNSLIFTEGVFSMDGDQAPLKKLITLAKSRNIYLVLDDAHGFGILGSEGRGTPYIKKIFPNLLVITFGKAAGICGAAILCQENVAEYFLQYSKNLIYSTSMMPAQAGAILIALKKIKRSQYLRDRLFQNIKRFQISAKKLKSYKYSNTAIQPIIIGDNLLTIKFSKKLQEKGFWVNPILPPSVPEGTGRIRITITAMHQKSDIDNLIEALFYAERFI</sequence>
<dbReference type="KEGG" id="wgl:WIGMOR_0305"/>
<dbReference type="HOGENOM" id="CLU_015846_11_2_6"/>
<proteinExistence type="predicted"/>
<dbReference type="STRING" id="1142511.WIGMOR_0305"/>
<keyword evidence="7" id="KW-1185">Reference proteome</keyword>
<dbReference type="eggNOG" id="COG0156">
    <property type="taxonomic scope" value="Bacteria"/>
</dbReference>
<protein>
    <submittedName>
        <fullName evidence="6">8-amino-7-oxononanoate synthase</fullName>
    </submittedName>
</protein>
<dbReference type="InterPro" id="IPR050087">
    <property type="entry name" value="AON_synthase_class-II"/>
</dbReference>
<dbReference type="InterPro" id="IPR015424">
    <property type="entry name" value="PyrdxlP-dep_Trfase"/>
</dbReference>
<evidence type="ECO:0000256" key="1">
    <source>
        <dbReference type="ARBA" id="ARBA00001933"/>
    </source>
</evidence>
<comment type="cofactor">
    <cofactor evidence="1">
        <name>pyridoxal 5'-phosphate</name>
        <dbReference type="ChEBI" id="CHEBI:597326"/>
    </cofactor>
</comment>
<accession>H6Q5U7</accession>
<evidence type="ECO:0000256" key="3">
    <source>
        <dbReference type="ARBA" id="ARBA00022898"/>
    </source>
</evidence>
<dbReference type="Gene3D" id="3.40.640.10">
    <property type="entry name" value="Type I PLP-dependent aspartate aminotransferase-like (Major domain)"/>
    <property type="match status" value="1"/>
</dbReference>
<dbReference type="GO" id="GO:0008710">
    <property type="term" value="F:8-amino-7-oxononanoate synthase activity"/>
    <property type="evidence" value="ECO:0007669"/>
    <property type="project" value="TreeGrafter"/>
</dbReference>
<keyword evidence="4" id="KW-0472">Membrane</keyword>